<comment type="caution">
    <text evidence="3">The sequence shown here is derived from an EMBL/GenBank/DDBJ whole genome shotgun (WGS) entry which is preliminary data.</text>
</comment>
<dbReference type="EMBL" id="JACXVP010000008">
    <property type="protein sequence ID" value="KAG5591955.1"/>
    <property type="molecule type" value="Genomic_DNA"/>
</dbReference>
<keyword evidence="1" id="KW-0472">Membrane</keyword>
<name>A0A9J5XUE9_SOLCO</name>
<feature type="transmembrane region" description="Helical" evidence="1">
    <location>
        <begin position="85"/>
        <end position="107"/>
    </location>
</feature>
<keyword evidence="4" id="KW-1185">Reference proteome</keyword>
<reference evidence="3 4" key="1">
    <citation type="submission" date="2020-09" db="EMBL/GenBank/DDBJ databases">
        <title>De no assembly of potato wild relative species, Solanum commersonii.</title>
        <authorList>
            <person name="Cho K."/>
        </authorList>
    </citation>
    <scope>NUCLEOTIDE SEQUENCE [LARGE SCALE GENOMIC DNA]</scope>
    <source>
        <strain evidence="3">LZ3.2</strain>
        <tissue evidence="3">Leaf</tissue>
    </source>
</reference>
<evidence type="ECO:0000313" key="3">
    <source>
        <dbReference type="EMBL" id="KAG5591955.1"/>
    </source>
</evidence>
<sequence>MINRLCKKLKSLKYDGAPGGIFLGNKEVDFVGTSFHISYDAGKAVMAYTHPKSYKYFIYDNSTALVASLSTILLLIGGLPLRKKIFTWALMIIMWLTISSLAITYGISI</sequence>
<feature type="transmembrane region" description="Helical" evidence="1">
    <location>
        <begin position="56"/>
        <end position="79"/>
    </location>
</feature>
<keyword evidence="1" id="KW-1133">Transmembrane helix</keyword>
<keyword evidence="1" id="KW-0812">Transmembrane</keyword>
<accession>A0A9J5XUE9</accession>
<proteinExistence type="predicted"/>
<evidence type="ECO:0000259" key="2">
    <source>
        <dbReference type="Pfam" id="PF13962"/>
    </source>
</evidence>
<dbReference type="AlphaFoldDB" id="A0A9J5XUE9"/>
<dbReference type="Pfam" id="PF13962">
    <property type="entry name" value="PGG"/>
    <property type="match status" value="1"/>
</dbReference>
<protein>
    <recommendedName>
        <fullName evidence="2">PGG domain-containing protein</fullName>
    </recommendedName>
</protein>
<dbReference type="OrthoDB" id="902644at2759"/>
<evidence type="ECO:0000313" key="4">
    <source>
        <dbReference type="Proteomes" id="UP000824120"/>
    </source>
</evidence>
<gene>
    <name evidence="3" type="ORF">H5410_042469</name>
</gene>
<evidence type="ECO:0000256" key="1">
    <source>
        <dbReference type="SAM" id="Phobius"/>
    </source>
</evidence>
<dbReference type="Proteomes" id="UP000824120">
    <property type="component" value="Chromosome 8"/>
</dbReference>
<feature type="domain" description="PGG" evidence="2">
    <location>
        <begin position="39"/>
        <end position="108"/>
    </location>
</feature>
<dbReference type="InterPro" id="IPR026961">
    <property type="entry name" value="PGG_dom"/>
</dbReference>
<organism evidence="3 4">
    <name type="scientific">Solanum commersonii</name>
    <name type="common">Commerson's wild potato</name>
    <name type="synonym">Commerson's nightshade</name>
    <dbReference type="NCBI Taxonomy" id="4109"/>
    <lineage>
        <taxon>Eukaryota</taxon>
        <taxon>Viridiplantae</taxon>
        <taxon>Streptophyta</taxon>
        <taxon>Embryophyta</taxon>
        <taxon>Tracheophyta</taxon>
        <taxon>Spermatophyta</taxon>
        <taxon>Magnoliopsida</taxon>
        <taxon>eudicotyledons</taxon>
        <taxon>Gunneridae</taxon>
        <taxon>Pentapetalae</taxon>
        <taxon>asterids</taxon>
        <taxon>lamiids</taxon>
        <taxon>Solanales</taxon>
        <taxon>Solanaceae</taxon>
        <taxon>Solanoideae</taxon>
        <taxon>Solaneae</taxon>
        <taxon>Solanum</taxon>
    </lineage>
</organism>